<evidence type="ECO:0000256" key="2">
    <source>
        <dbReference type="SAM" id="Phobius"/>
    </source>
</evidence>
<dbReference type="EMBL" id="JACOPQ010000017">
    <property type="protein sequence ID" value="MBC5738548.1"/>
    <property type="molecule type" value="Genomic_DNA"/>
</dbReference>
<dbReference type="AlphaFoldDB" id="A0A8J6JM53"/>
<evidence type="ECO:0000313" key="5">
    <source>
        <dbReference type="Proteomes" id="UP000607645"/>
    </source>
</evidence>
<dbReference type="Pfam" id="PF13240">
    <property type="entry name" value="Zn_Ribbon_1"/>
    <property type="match status" value="1"/>
</dbReference>
<comment type="caution">
    <text evidence="4">The sequence shown here is derived from an EMBL/GenBank/DDBJ whole genome shotgun (WGS) entry which is preliminary data.</text>
</comment>
<feature type="domain" description="Zinc-ribbon" evidence="3">
    <location>
        <begin position="3"/>
        <end position="24"/>
    </location>
</feature>
<keyword evidence="5" id="KW-1185">Reference proteome</keyword>
<dbReference type="RefSeq" id="WP_186920277.1">
    <property type="nucleotide sequence ID" value="NZ_JACOPQ010000017.1"/>
</dbReference>
<organism evidence="4 5">
    <name type="scientific">Lawsonibacter faecis</name>
    <dbReference type="NCBI Taxonomy" id="2763052"/>
    <lineage>
        <taxon>Bacteria</taxon>
        <taxon>Bacillati</taxon>
        <taxon>Bacillota</taxon>
        <taxon>Clostridia</taxon>
        <taxon>Eubacteriales</taxon>
        <taxon>Oscillospiraceae</taxon>
        <taxon>Lawsonibacter</taxon>
    </lineage>
</organism>
<evidence type="ECO:0000256" key="1">
    <source>
        <dbReference type="SAM" id="MobiDB-lite"/>
    </source>
</evidence>
<dbReference type="SUPFAM" id="SSF82171">
    <property type="entry name" value="DPP6 N-terminal domain-like"/>
    <property type="match status" value="1"/>
</dbReference>
<feature type="compositionally biased region" description="Low complexity" evidence="1">
    <location>
        <begin position="47"/>
        <end position="56"/>
    </location>
</feature>
<feature type="region of interest" description="Disordered" evidence="1">
    <location>
        <begin position="35"/>
        <end position="56"/>
    </location>
</feature>
<keyword evidence="2" id="KW-0812">Transmembrane</keyword>
<evidence type="ECO:0000313" key="4">
    <source>
        <dbReference type="EMBL" id="MBC5738548.1"/>
    </source>
</evidence>
<feature type="transmembrane region" description="Helical" evidence="2">
    <location>
        <begin position="63"/>
        <end position="82"/>
    </location>
</feature>
<accession>A0A8J6JM53</accession>
<reference evidence="4" key="1">
    <citation type="submission" date="2020-08" db="EMBL/GenBank/DDBJ databases">
        <title>Genome public.</title>
        <authorList>
            <person name="Liu C."/>
            <person name="Sun Q."/>
        </authorList>
    </citation>
    <scope>NUCLEOTIDE SEQUENCE</scope>
    <source>
        <strain evidence="4">NSJ-52</strain>
    </source>
</reference>
<gene>
    <name evidence="4" type="ORF">H8S62_16160</name>
</gene>
<dbReference type="InterPro" id="IPR026870">
    <property type="entry name" value="Zinc_ribbon_dom"/>
</dbReference>
<proteinExistence type="predicted"/>
<protein>
    <submittedName>
        <fullName evidence="4">Zinc ribbon domain-containing protein</fullName>
    </submittedName>
</protein>
<evidence type="ECO:0000259" key="3">
    <source>
        <dbReference type="Pfam" id="PF13240"/>
    </source>
</evidence>
<name>A0A8J6JM53_9FIRM</name>
<dbReference type="Proteomes" id="UP000607645">
    <property type="component" value="Unassembled WGS sequence"/>
</dbReference>
<keyword evidence="2" id="KW-1133">Transmembrane helix</keyword>
<sequence>MICRHCGAQADEGDLFCAGCGAPLVDAAPGDAVSPLFSPGGGPSPEEPSSPARAQQAPGRRRLLLAGLGALVLLAAVAAVLLCRPGGTVTDVTRLEPDCLYLINSGENYEKIAVYSGTALVARADASYSFDLSMDRKVFSYVDTDGTLWRVTAAGATAITSGVERAILSDGGDAAAFQTAEGGVYLLADTGGAPVLLSDDCALENVTLSPDGSAAAFTTGVSSSAPAGLMLFLPGKDPVRVCGQGVPLALSDDGLLYYYQMSSVYNNRGDLYAYRDGVSTLLAERMLTELSMAVSRNRRELIFTSLGKCYLARDGAELILLSEAVQFFPGTPNGAASRLLSLSKYLTVSPADSFVDCVLYSQDGLYYLDENYSCSKLTDQVYAFTLSADRSRMLYQTREGDFYLLPDLRGGEPARLLLHLSGCRAYDTAPDLSITYYQESFEEGGPIYSLDLSGNTALVTERAEASLLSGYTDVFYFLTDGRLHYILPGESEIHVAASDTAVLSLFPAGPRALCYFTDGQGGWRPYCEESPGVFVPLETAA</sequence>
<keyword evidence="2" id="KW-0472">Membrane</keyword>